<comment type="function">
    <text evidence="13">Glucanases play a role in cell expansion during growth, in cell-cell fusion during mating, and in spore release during sporulation. This enzyme may be involved in beta-glucan degradation. Active on laminarin and lichenan.</text>
</comment>
<proteinExistence type="predicted"/>
<keyword evidence="12" id="KW-0624">Polysaccharide degradation</keyword>
<accession>A0A6B2LZB1</accession>
<keyword evidence="7 17" id="KW-0378">Hydrolase</keyword>
<keyword evidence="5" id="KW-0964">Secreted</keyword>
<evidence type="ECO:0000256" key="2">
    <source>
        <dbReference type="ARBA" id="ARBA00004236"/>
    </source>
</evidence>
<keyword evidence="11" id="KW-0961">Cell wall biogenesis/degradation</keyword>
<dbReference type="AlphaFoldDB" id="A0A6B2LZB1"/>
<sequence length="421" mass="47375">MKVSLLYLTLLALACLFFGGCATSGRSDRAEVTAAQILGNPDYRAISFSAWRTTERSDELASTVEELKEDLRLIHAMGIRIFRTYNTQRYPQVAHTLQAIEELREEDPDFEMYVMLGAWIQCAGVYSDSADHSRGDTEFNRLEIERAIELAQAYPEVVKIIAVGNEAMVTWQPHHVAPGIILNWVNVLREARADGRLSKDLWITTSDNWAALGGEESYHNDDLLELLRAVDYVSLHTYAFHDSYYKPTFEWAVEGDAGLPVVEQRKRAVARSIAHQKSELEAARAYMTENGIHKQIHIGETGWATRDDSHYGPEGTKVADEYTSKLFHDAMREWTDSAGISCFYFQAFNEPWKSSTPDGSESHFGLFTNEGQAKAVIWDLVDAGVFEGLGRNGNPVTKTFDGDMDRLLDTVEAPVIFKFVP</sequence>
<dbReference type="GO" id="GO:0005886">
    <property type="term" value="C:plasma membrane"/>
    <property type="evidence" value="ECO:0007669"/>
    <property type="project" value="UniProtKB-SubCell"/>
</dbReference>
<evidence type="ECO:0000256" key="13">
    <source>
        <dbReference type="ARBA" id="ARBA00037649"/>
    </source>
</evidence>
<comment type="caution">
    <text evidence="17">The sequence shown here is derived from an EMBL/GenBank/DDBJ whole genome shotgun (WGS) entry which is preliminary data.</text>
</comment>
<comment type="subcellular location">
    <subcellularLocation>
        <location evidence="2">Cell membrane</location>
    </subcellularLocation>
    <subcellularLocation>
        <location evidence="1">Secreted</location>
        <location evidence="1">Cell wall</location>
    </subcellularLocation>
</comment>
<dbReference type="Proteomes" id="UP000478417">
    <property type="component" value="Unassembled WGS sequence"/>
</dbReference>
<evidence type="ECO:0000256" key="8">
    <source>
        <dbReference type="ARBA" id="ARBA00023136"/>
    </source>
</evidence>
<dbReference type="GO" id="GO:0071555">
    <property type="term" value="P:cell wall organization"/>
    <property type="evidence" value="ECO:0007669"/>
    <property type="project" value="UniProtKB-KW"/>
</dbReference>
<reference evidence="17 18" key="1">
    <citation type="submission" date="2020-02" db="EMBL/GenBank/DDBJ databases">
        <title>Albibacoteraceae fam. nov., the first described family within the subdivision 4 Verrucomicrobia.</title>
        <authorList>
            <person name="Xi F."/>
        </authorList>
    </citation>
    <scope>NUCLEOTIDE SEQUENCE [LARGE SCALE GENOMIC DNA]</scope>
    <source>
        <strain evidence="17 18">CK1056</strain>
    </source>
</reference>
<evidence type="ECO:0000256" key="15">
    <source>
        <dbReference type="ARBA" id="ARBA00043078"/>
    </source>
</evidence>
<dbReference type="PROSITE" id="PS51257">
    <property type="entry name" value="PROKAR_LIPOPROTEIN"/>
    <property type="match status" value="1"/>
</dbReference>
<evidence type="ECO:0000313" key="17">
    <source>
        <dbReference type="EMBL" id="NDV61502.1"/>
    </source>
</evidence>
<evidence type="ECO:0000256" key="9">
    <source>
        <dbReference type="ARBA" id="ARBA00023180"/>
    </source>
</evidence>
<dbReference type="GO" id="GO:0000272">
    <property type="term" value="P:polysaccharide catabolic process"/>
    <property type="evidence" value="ECO:0007669"/>
    <property type="project" value="UniProtKB-KW"/>
</dbReference>
<feature type="signal peptide" evidence="16">
    <location>
        <begin position="1"/>
        <end position="22"/>
    </location>
</feature>
<evidence type="ECO:0000256" key="12">
    <source>
        <dbReference type="ARBA" id="ARBA00023326"/>
    </source>
</evidence>
<evidence type="ECO:0000256" key="10">
    <source>
        <dbReference type="ARBA" id="ARBA00023277"/>
    </source>
</evidence>
<evidence type="ECO:0000256" key="3">
    <source>
        <dbReference type="ARBA" id="ARBA00022475"/>
    </source>
</evidence>
<keyword evidence="6 16" id="KW-0732">Signal</keyword>
<name>A0A6B2LZB1_9BACT</name>
<dbReference type="EMBL" id="JAAGNX010000001">
    <property type="protein sequence ID" value="NDV61502.1"/>
    <property type="molecule type" value="Genomic_DNA"/>
</dbReference>
<evidence type="ECO:0000256" key="16">
    <source>
        <dbReference type="SAM" id="SignalP"/>
    </source>
</evidence>
<keyword evidence="8" id="KW-0472">Membrane</keyword>
<dbReference type="PANTHER" id="PTHR16631:SF17">
    <property type="entry name" value="GLUCAN ENDO-1,3-BETA-GLUCOSIDASE BTGC"/>
    <property type="match status" value="1"/>
</dbReference>
<evidence type="ECO:0000256" key="14">
    <source>
        <dbReference type="ARBA" id="ARBA00042373"/>
    </source>
</evidence>
<dbReference type="InterPro" id="IPR000490">
    <property type="entry name" value="Glyco_hydro_17"/>
</dbReference>
<dbReference type="InterPro" id="IPR017853">
    <property type="entry name" value="GH"/>
</dbReference>
<evidence type="ECO:0000256" key="4">
    <source>
        <dbReference type="ARBA" id="ARBA00022512"/>
    </source>
</evidence>
<dbReference type="RefSeq" id="WP_163962499.1">
    <property type="nucleotide sequence ID" value="NZ_JAAGNX010000001.1"/>
</dbReference>
<dbReference type="GO" id="GO:0004553">
    <property type="term" value="F:hydrolase activity, hydrolyzing O-glycosyl compounds"/>
    <property type="evidence" value="ECO:0007669"/>
    <property type="project" value="InterPro"/>
</dbReference>
<evidence type="ECO:0000313" key="18">
    <source>
        <dbReference type="Proteomes" id="UP000478417"/>
    </source>
</evidence>
<dbReference type="InterPro" id="IPR050732">
    <property type="entry name" value="Beta-glucan_modifiers"/>
</dbReference>
<keyword evidence="10" id="KW-0119">Carbohydrate metabolism</keyword>
<feature type="chain" id="PRO_5025458192" description="Endo-1,3-beta-glucanase btgC" evidence="16">
    <location>
        <begin position="23"/>
        <end position="421"/>
    </location>
</feature>
<gene>
    <name evidence="17" type="ORF">G0Q06_03465</name>
</gene>
<protein>
    <recommendedName>
        <fullName evidence="15">Endo-1,3-beta-glucanase btgC</fullName>
    </recommendedName>
    <alternativeName>
        <fullName evidence="14">Laminarinase btgC</fullName>
    </alternativeName>
</protein>
<evidence type="ECO:0000256" key="7">
    <source>
        <dbReference type="ARBA" id="ARBA00022801"/>
    </source>
</evidence>
<keyword evidence="4" id="KW-0134">Cell wall</keyword>
<evidence type="ECO:0000256" key="1">
    <source>
        <dbReference type="ARBA" id="ARBA00004191"/>
    </source>
</evidence>
<organism evidence="17 18">
    <name type="scientific">Oceanipulchritudo coccoides</name>
    <dbReference type="NCBI Taxonomy" id="2706888"/>
    <lineage>
        <taxon>Bacteria</taxon>
        <taxon>Pseudomonadati</taxon>
        <taxon>Verrucomicrobiota</taxon>
        <taxon>Opitutia</taxon>
        <taxon>Puniceicoccales</taxon>
        <taxon>Oceanipulchritudinaceae</taxon>
        <taxon>Oceanipulchritudo</taxon>
    </lineage>
</organism>
<dbReference type="PANTHER" id="PTHR16631">
    <property type="entry name" value="GLUCAN 1,3-BETA-GLUCOSIDASE"/>
    <property type="match status" value="1"/>
</dbReference>
<evidence type="ECO:0000256" key="5">
    <source>
        <dbReference type="ARBA" id="ARBA00022525"/>
    </source>
</evidence>
<dbReference type="SUPFAM" id="SSF51445">
    <property type="entry name" value="(Trans)glycosidases"/>
    <property type="match status" value="1"/>
</dbReference>
<evidence type="ECO:0000256" key="11">
    <source>
        <dbReference type="ARBA" id="ARBA00023316"/>
    </source>
</evidence>
<keyword evidence="3" id="KW-1003">Cell membrane</keyword>
<dbReference type="Gene3D" id="3.20.20.80">
    <property type="entry name" value="Glycosidases"/>
    <property type="match status" value="1"/>
</dbReference>
<keyword evidence="18" id="KW-1185">Reference proteome</keyword>
<evidence type="ECO:0000256" key="6">
    <source>
        <dbReference type="ARBA" id="ARBA00022729"/>
    </source>
</evidence>
<keyword evidence="9" id="KW-0325">Glycoprotein</keyword>
<dbReference type="Pfam" id="PF00332">
    <property type="entry name" value="Glyco_hydro_17"/>
    <property type="match status" value="1"/>
</dbReference>